<gene>
    <name evidence="11" type="primary">Hb2l_1</name>
    <name evidence="11" type="ORF">AEGCAU_R14982</name>
</gene>
<evidence type="ECO:0000256" key="7">
    <source>
        <dbReference type="ARBA" id="ARBA00023157"/>
    </source>
</evidence>
<keyword evidence="4" id="KW-1133">Transmembrane helix</keyword>
<evidence type="ECO:0000256" key="4">
    <source>
        <dbReference type="ARBA" id="ARBA00022989"/>
    </source>
</evidence>
<reference evidence="11" key="1">
    <citation type="submission" date="2019-10" db="EMBL/GenBank/DDBJ databases">
        <title>Bird 10,000 Genomes (B10K) Project - Family phase.</title>
        <authorList>
            <person name="Zhang G."/>
        </authorList>
    </citation>
    <scope>NUCLEOTIDE SEQUENCE</scope>
    <source>
        <strain evidence="11">B10K-DU-002-10</strain>
        <tissue evidence="11">Muscle</tissue>
    </source>
</reference>
<organism evidence="11 12">
    <name type="scientific">Aegithalos caudatus</name>
    <name type="common">Long-tailed tit</name>
    <name type="synonym">Acredula caudata</name>
    <dbReference type="NCBI Taxonomy" id="73327"/>
    <lineage>
        <taxon>Eukaryota</taxon>
        <taxon>Metazoa</taxon>
        <taxon>Chordata</taxon>
        <taxon>Craniata</taxon>
        <taxon>Vertebrata</taxon>
        <taxon>Euteleostomi</taxon>
        <taxon>Archelosauria</taxon>
        <taxon>Archosauria</taxon>
        <taxon>Dinosauria</taxon>
        <taxon>Saurischia</taxon>
        <taxon>Theropoda</taxon>
        <taxon>Coelurosauria</taxon>
        <taxon>Aves</taxon>
        <taxon>Neognathae</taxon>
        <taxon>Neoaves</taxon>
        <taxon>Telluraves</taxon>
        <taxon>Australaves</taxon>
        <taxon>Passeriformes</taxon>
        <taxon>Sylvioidea</taxon>
        <taxon>Aegithalidae</taxon>
        <taxon>Aegithalos</taxon>
    </lineage>
</organism>
<dbReference type="InterPro" id="IPR014745">
    <property type="entry name" value="MHC_II_a/b_N"/>
</dbReference>
<dbReference type="GO" id="GO:0002250">
    <property type="term" value="P:adaptive immune response"/>
    <property type="evidence" value="ECO:0007669"/>
    <property type="project" value="UniProtKB-KW"/>
</dbReference>
<name>A0A850Y0K1_AEGCA</name>
<dbReference type="PANTHER" id="PTHR19944:SF99">
    <property type="entry name" value="HLA CLASS II HISTOCOMPATIBILITY ANTIGEN, DRB1 BETA CHAIN"/>
    <property type="match status" value="1"/>
</dbReference>
<comment type="subcellular location">
    <subcellularLocation>
        <location evidence="1">Membrane</location>
        <topology evidence="1">Single-pass type I membrane protein</topology>
    </subcellularLocation>
</comment>
<dbReference type="Pfam" id="PF00969">
    <property type="entry name" value="MHC_II_beta"/>
    <property type="match status" value="1"/>
</dbReference>
<evidence type="ECO:0000256" key="3">
    <source>
        <dbReference type="ARBA" id="ARBA00022859"/>
    </source>
</evidence>
<evidence type="ECO:0000256" key="1">
    <source>
        <dbReference type="ARBA" id="ARBA00004479"/>
    </source>
</evidence>
<dbReference type="AlphaFoldDB" id="A0A850Y0K1"/>
<dbReference type="InterPro" id="IPR000353">
    <property type="entry name" value="MHC_II_b_N"/>
</dbReference>
<evidence type="ECO:0000256" key="2">
    <source>
        <dbReference type="ARBA" id="ARBA00022692"/>
    </source>
</evidence>
<keyword evidence="7" id="KW-1015">Disulfide bond</keyword>
<sequence>ECHFTNGTERVRFVSRYIYNREQFSHFDSDLGHYVGDTPFGEKVARNWNSDPQRLEFKRGEVDRLCRHNYEGITPFTVER</sequence>
<dbReference type="PANTHER" id="PTHR19944">
    <property type="entry name" value="MHC CLASS II-RELATED"/>
    <property type="match status" value="1"/>
</dbReference>
<keyword evidence="8" id="KW-0325">Glycoprotein</keyword>
<evidence type="ECO:0000256" key="8">
    <source>
        <dbReference type="ARBA" id="ARBA00023180"/>
    </source>
</evidence>
<accession>A0A850Y0K1</accession>
<evidence type="ECO:0000259" key="10">
    <source>
        <dbReference type="SMART" id="SM00921"/>
    </source>
</evidence>
<feature type="non-terminal residue" evidence="11">
    <location>
        <position position="80"/>
    </location>
</feature>
<keyword evidence="9" id="KW-0491">MHC II</keyword>
<dbReference type="SUPFAM" id="SSF54452">
    <property type="entry name" value="MHC antigen-recognition domain"/>
    <property type="match status" value="1"/>
</dbReference>
<protein>
    <submittedName>
        <fullName evidence="11">HB2L protein</fullName>
    </submittedName>
</protein>
<keyword evidence="2" id="KW-0812">Transmembrane</keyword>
<comment type="caution">
    <text evidence="11">The sequence shown here is derived from an EMBL/GenBank/DDBJ whole genome shotgun (WGS) entry which is preliminary data.</text>
</comment>
<evidence type="ECO:0000313" key="11">
    <source>
        <dbReference type="EMBL" id="NWH86912.1"/>
    </source>
</evidence>
<evidence type="ECO:0000313" key="12">
    <source>
        <dbReference type="Proteomes" id="UP000628412"/>
    </source>
</evidence>
<proteinExistence type="predicted"/>
<keyword evidence="6" id="KW-0472">Membrane</keyword>
<evidence type="ECO:0000256" key="9">
    <source>
        <dbReference type="ARBA" id="ARBA00023182"/>
    </source>
</evidence>
<dbReference type="InterPro" id="IPR011162">
    <property type="entry name" value="MHC_I/II-like_Ag-recog"/>
</dbReference>
<dbReference type="GO" id="GO:0042613">
    <property type="term" value="C:MHC class II protein complex"/>
    <property type="evidence" value="ECO:0007669"/>
    <property type="project" value="UniProtKB-KW"/>
</dbReference>
<dbReference type="SMART" id="SM00921">
    <property type="entry name" value="MHC_II_beta"/>
    <property type="match status" value="1"/>
</dbReference>
<dbReference type="FunFam" id="3.10.320.10:FF:000001">
    <property type="entry name" value="HLA class II histocompatibility antigen, DRB1-1 beta chain"/>
    <property type="match status" value="1"/>
</dbReference>
<keyword evidence="12" id="KW-1185">Reference proteome</keyword>
<keyword evidence="3" id="KW-0391">Immunity</keyword>
<feature type="domain" description="MHC class II beta chain N-terminal" evidence="10">
    <location>
        <begin position="1"/>
        <end position="74"/>
    </location>
</feature>
<dbReference type="Proteomes" id="UP000628412">
    <property type="component" value="Unassembled WGS sequence"/>
</dbReference>
<keyword evidence="5" id="KW-1064">Adaptive immunity</keyword>
<dbReference type="InterPro" id="IPR050160">
    <property type="entry name" value="MHC/Immunoglobulin"/>
</dbReference>
<dbReference type="EMBL" id="WEIU01007056">
    <property type="protein sequence ID" value="NWH86912.1"/>
    <property type="molecule type" value="Genomic_DNA"/>
</dbReference>
<dbReference type="GO" id="GO:0002504">
    <property type="term" value="P:antigen processing and presentation of peptide or polysaccharide antigen via MHC class II"/>
    <property type="evidence" value="ECO:0007669"/>
    <property type="project" value="UniProtKB-KW"/>
</dbReference>
<evidence type="ECO:0000256" key="6">
    <source>
        <dbReference type="ARBA" id="ARBA00023136"/>
    </source>
</evidence>
<dbReference type="Gene3D" id="3.10.320.10">
    <property type="entry name" value="Class II Histocompatibility Antigen, M Beta Chain, Chain B, domain 1"/>
    <property type="match status" value="1"/>
</dbReference>
<evidence type="ECO:0000256" key="5">
    <source>
        <dbReference type="ARBA" id="ARBA00023130"/>
    </source>
</evidence>
<feature type="non-terminal residue" evidence="11">
    <location>
        <position position="1"/>
    </location>
</feature>